<proteinExistence type="predicted"/>
<dbReference type="Proteomes" id="UP001549164">
    <property type="component" value="Unassembled WGS sequence"/>
</dbReference>
<accession>A0ABV2I6A8</accession>
<evidence type="ECO:0000313" key="2">
    <source>
        <dbReference type="Proteomes" id="UP001549164"/>
    </source>
</evidence>
<evidence type="ECO:0000313" key="1">
    <source>
        <dbReference type="EMBL" id="MET3598291.1"/>
    </source>
</evidence>
<organism evidence="1 2">
    <name type="scientific">Martelella mangrovi</name>
    <dbReference type="NCBI Taxonomy" id="1397477"/>
    <lineage>
        <taxon>Bacteria</taxon>
        <taxon>Pseudomonadati</taxon>
        <taxon>Pseudomonadota</taxon>
        <taxon>Alphaproteobacteria</taxon>
        <taxon>Hyphomicrobiales</taxon>
        <taxon>Aurantimonadaceae</taxon>
        <taxon>Martelella</taxon>
    </lineage>
</organism>
<gene>
    <name evidence="1" type="ORF">ABID12_000212</name>
</gene>
<sequence>MTISHERPDTLDRAGALAEDGAVFSLRAQRPEFLNGAEDCRKAVLAPDNDLGLSHDLRLAIGRRVALTGGNDRLLAEYPMPESEDHRALASGDMPEDARLAAIAVHTDMIATDPGASSRESLDRLLDARLSVPQVIALSELLAFVCFQIRVAHGLALLEACA</sequence>
<reference evidence="1 2" key="1">
    <citation type="submission" date="2024-06" db="EMBL/GenBank/DDBJ databases">
        <title>Genomic Encyclopedia of Type Strains, Phase IV (KMG-IV): sequencing the most valuable type-strain genomes for metagenomic binning, comparative biology and taxonomic classification.</title>
        <authorList>
            <person name="Goeker M."/>
        </authorList>
    </citation>
    <scope>NUCLEOTIDE SEQUENCE [LARGE SCALE GENOMIC DNA]</scope>
    <source>
        <strain evidence="1 2">DSM 28102</strain>
    </source>
</reference>
<dbReference type="RefSeq" id="WP_354432746.1">
    <property type="nucleotide sequence ID" value="NZ_JBEPLY010000001.1"/>
</dbReference>
<keyword evidence="2" id="KW-1185">Reference proteome</keyword>
<dbReference type="InterPro" id="IPR029032">
    <property type="entry name" value="AhpD-like"/>
</dbReference>
<dbReference type="Gene3D" id="1.20.1290.10">
    <property type="entry name" value="AhpD-like"/>
    <property type="match status" value="1"/>
</dbReference>
<name>A0ABV2I6A8_9HYPH</name>
<dbReference type="SUPFAM" id="SSF69118">
    <property type="entry name" value="AhpD-like"/>
    <property type="match status" value="1"/>
</dbReference>
<dbReference type="EMBL" id="JBEPLY010000001">
    <property type="protein sequence ID" value="MET3598291.1"/>
    <property type="molecule type" value="Genomic_DNA"/>
</dbReference>
<comment type="caution">
    <text evidence="1">The sequence shown here is derived from an EMBL/GenBank/DDBJ whole genome shotgun (WGS) entry which is preliminary data.</text>
</comment>
<protein>
    <submittedName>
        <fullName evidence="1">Uncharacterized protein YciW</fullName>
    </submittedName>
</protein>